<protein>
    <submittedName>
        <fullName evidence="6">ATP-dependent helicase, DEAD/DEAH box family</fullName>
    </submittedName>
</protein>
<evidence type="ECO:0000259" key="4">
    <source>
        <dbReference type="PROSITE" id="PS51192"/>
    </source>
</evidence>
<evidence type="ECO:0000259" key="5">
    <source>
        <dbReference type="PROSITE" id="PS51194"/>
    </source>
</evidence>
<dbReference type="SMART" id="SM00490">
    <property type="entry name" value="HELICc"/>
    <property type="match status" value="1"/>
</dbReference>
<dbReference type="PROSITE" id="PS51194">
    <property type="entry name" value="HELICASE_CTER"/>
    <property type="match status" value="1"/>
</dbReference>
<keyword evidence="6" id="KW-0347">Helicase</keyword>
<organism evidence="6 7">
    <name type="scientific">Cystobacter fuscus (strain ATCC 25194 / DSM 2262 / NBRC 100088 / M29)</name>
    <dbReference type="NCBI Taxonomy" id="1242864"/>
    <lineage>
        <taxon>Bacteria</taxon>
        <taxon>Pseudomonadati</taxon>
        <taxon>Myxococcota</taxon>
        <taxon>Myxococcia</taxon>
        <taxon>Myxococcales</taxon>
        <taxon>Cystobacterineae</taxon>
        <taxon>Archangiaceae</taxon>
        <taxon>Cystobacter</taxon>
    </lineage>
</organism>
<dbReference type="GO" id="GO:0043138">
    <property type="term" value="F:3'-5' DNA helicase activity"/>
    <property type="evidence" value="ECO:0007669"/>
    <property type="project" value="TreeGrafter"/>
</dbReference>
<dbReference type="EMBL" id="ANAH02000009">
    <property type="protein sequence ID" value="EPX61772.1"/>
    <property type="molecule type" value="Genomic_DNA"/>
</dbReference>
<evidence type="ECO:0000256" key="1">
    <source>
        <dbReference type="ARBA" id="ARBA00022741"/>
    </source>
</evidence>
<proteinExistence type="predicted"/>
<dbReference type="GO" id="GO:0036297">
    <property type="term" value="P:interstrand cross-link repair"/>
    <property type="evidence" value="ECO:0007669"/>
    <property type="project" value="TreeGrafter"/>
</dbReference>
<dbReference type="GO" id="GO:0006289">
    <property type="term" value="P:nucleotide-excision repair"/>
    <property type="evidence" value="ECO:0007669"/>
    <property type="project" value="TreeGrafter"/>
</dbReference>
<dbReference type="InterPro" id="IPR018973">
    <property type="entry name" value="MZB"/>
</dbReference>
<dbReference type="Pfam" id="PF00271">
    <property type="entry name" value="Helicase_C"/>
    <property type="match status" value="1"/>
</dbReference>
<dbReference type="InterPro" id="IPR055227">
    <property type="entry name" value="HRQ1_WHD"/>
</dbReference>
<evidence type="ECO:0000256" key="3">
    <source>
        <dbReference type="SAM" id="MobiDB-lite"/>
    </source>
</evidence>
<dbReference type="Gene3D" id="3.40.50.300">
    <property type="entry name" value="P-loop containing nucleotide triphosphate hydrolases"/>
    <property type="match status" value="2"/>
</dbReference>
<keyword evidence="1" id="KW-0547">Nucleotide-binding</keyword>
<evidence type="ECO:0000313" key="7">
    <source>
        <dbReference type="Proteomes" id="UP000011682"/>
    </source>
</evidence>
<keyword evidence="2" id="KW-0067">ATP-binding</keyword>
<dbReference type="Pfam" id="PF09369">
    <property type="entry name" value="MZB"/>
    <property type="match status" value="1"/>
</dbReference>
<dbReference type="InterPro" id="IPR014001">
    <property type="entry name" value="Helicase_ATP-bd"/>
</dbReference>
<dbReference type="InterPro" id="IPR001650">
    <property type="entry name" value="Helicase_C-like"/>
</dbReference>
<dbReference type="SUPFAM" id="SSF52540">
    <property type="entry name" value="P-loop containing nucleoside triphosphate hydrolases"/>
    <property type="match status" value="1"/>
</dbReference>
<reference evidence="6" key="1">
    <citation type="submission" date="2013-05" db="EMBL/GenBank/DDBJ databases">
        <title>Genome assembly of Cystobacter fuscus DSM 2262.</title>
        <authorList>
            <person name="Sharma G."/>
            <person name="Khatri I."/>
            <person name="Kaur C."/>
            <person name="Mayilraj S."/>
            <person name="Subramanian S."/>
        </authorList>
    </citation>
    <scope>NUCLEOTIDE SEQUENCE [LARGE SCALE GENOMIC DNA]</scope>
    <source>
        <strain evidence="6">DSM 2262</strain>
    </source>
</reference>
<feature type="domain" description="Helicase ATP-binding" evidence="4">
    <location>
        <begin position="89"/>
        <end position="269"/>
    </location>
</feature>
<feature type="region of interest" description="Disordered" evidence="3">
    <location>
        <begin position="1"/>
        <end position="20"/>
    </location>
</feature>
<dbReference type="PANTHER" id="PTHR47957">
    <property type="entry name" value="ATP-DEPENDENT HELICASE HRQ1"/>
    <property type="match status" value="1"/>
</dbReference>
<dbReference type="Pfam" id="PF00270">
    <property type="entry name" value="DEAD"/>
    <property type="match status" value="1"/>
</dbReference>
<dbReference type="CDD" id="cd17923">
    <property type="entry name" value="DEXHc_Hrq1-like"/>
    <property type="match status" value="1"/>
</dbReference>
<dbReference type="InterPro" id="IPR011545">
    <property type="entry name" value="DEAD/DEAH_box_helicase_dom"/>
</dbReference>
<dbReference type="PROSITE" id="PS51192">
    <property type="entry name" value="HELICASE_ATP_BIND_1"/>
    <property type="match status" value="1"/>
</dbReference>
<dbReference type="SMART" id="SM00487">
    <property type="entry name" value="DEXDc"/>
    <property type="match status" value="1"/>
</dbReference>
<dbReference type="GO" id="GO:0005524">
    <property type="term" value="F:ATP binding"/>
    <property type="evidence" value="ECO:0007669"/>
    <property type="project" value="UniProtKB-KW"/>
</dbReference>
<dbReference type="GO" id="GO:0003676">
    <property type="term" value="F:nucleic acid binding"/>
    <property type="evidence" value="ECO:0007669"/>
    <property type="project" value="InterPro"/>
</dbReference>
<keyword evidence="6" id="KW-0378">Hydrolase</keyword>
<dbReference type="Pfam" id="PF22982">
    <property type="entry name" value="WHD_HRQ1"/>
    <property type="match status" value="1"/>
</dbReference>
<dbReference type="PANTHER" id="PTHR47957:SF3">
    <property type="entry name" value="ATP-DEPENDENT HELICASE HRQ1"/>
    <property type="match status" value="1"/>
</dbReference>
<keyword evidence="7" id="KW-1185">Reference proteome</keyword>
<dbReference type="AlphaFoldDB" id="S9PH75"/>
<feature type="compositionally biased region" description="Basic and acidic residues" evidence="3">
    <location>
        <begin position="1"/>
        <end position="12"/>
    </location>
</feature>
<dbReference type="eggNOG" id="COG1111">
    <property type="taxonomic scope" value="Bacteria"/>
</dbReference>
<accession>S9PH75</accession>
<dbReference type="CDD" id="cd18797">
    <property type="entry name" value="SF2_C_Hrq"/>
    <property type="match status" value="1"/>
</dbReference>
<gene>
    <name evidence="6" type="ORF">D187_010391</name>
</gene>
<dbReference type="InterPro" id="IPR027417">
    <property type="entry name" value="P-loop_NTPase"/>
</dbReference>
<comment type="caution">
    <text evidence="6">The sequence shown here is derived from an EMBL/GenBank/DDBJ whole genome shotgun (WGS) entry which is preliminary data.</text>
</comment>
<evidence type="ECO:0000256" key="2">
    <source>
        <dbReference type="ARBA" id="ARBA00022840"/>
    </source>
</evidence>
<feature type="domain" description="Helicase C-terminal" evidence="5">
    <location>
        <begin position="305"/>
        <end position="464"/>
    </location>
</feature>
<dbReference type="eggNOG" id="COG1205">
    <property type="taxonomic scope" value="Bacteria"/>
</dbReference>
<dbReference type="Proteomes" id="UP000011682">
    <property type="component" value="Unassembled WGS sequence"/>
</dbReference>
<name>S9PH75_CYSF2</name>
<evidence type="ECO:0000313" key="6">
    <source>
        <dbReference type="EMBL" id="EPX61772.1"/>
    </source>
</evidence>
<sequence>MAGLMKPEKEEGAFTGSRRKPWTGPRGLDAVLQGWRENNQIWPDIVLDEVTPARPGAHAPIPEGVAPQVREALRRRGIERLFSHQAEAYELAHLGKNLVIATPTASGKSLCYNLPLLDRFAREPQARALYLFPTKALSRDQEESLRVFMREAGLEHGAITFDGDTPADARRAARERSGVLLTNPDMLHTGILPHHASWARLFSNLRYVVIDELHTYRGVFGSHLANVLRRLQRVAAFHGSSPTFILASATIGNPKAHAERMLGREVALISESGAPAGERRVMVYNPPVVNAELGIRASYLKSAVRLTADLVRAEVSTLLFAQSRNSVEVMLKYLRDKFVAEKMDPNLIQGYRGGYLPGTRRATEAALRAGEVRCVVATNALELGIDIGSLDAVVCAGYPGSVAALMQRFGRAGRRGAGSLALLVTSSAPLDQYLASDPRFLTGAPVEHARIDPDNVEILVQHLKCAAFELPFAEGDTFGDVPAESVTDALGYLSQHEVVHPSPGPEGRKMFHWSSDAYPANHVSLRSVGWDNVVIIELGTDRTLAEMDFRSAHTMLHEQAIYQHEAEQYQVERFDYDNHKAYVRKVAPDYFTDAMTYVRVNVIQEDQGSPMGPTLQAGMGEVSVIEKVVGYKKIKFHTHENVGYGEVALPEMQMHTTSLWLTVPETVVRSFGAPRPAVIDALRGIATALRTVACVGLMIDPRDLGKTLGSKDDADGPPRKDGGVGFDPTIFLYDNIPGGVGLAARLFDQREELLRRARRLLEGCSCEEGCPACIGPAAGSFPGSAPVEEHPRKRLSLEILSALGVVALQ</sequence>